<accession>A0AAD1YP36</accession>
<dbReference type="AlphaFoldDB" id="A0AAD1YP36"/>
<dbReference type="PANTHER" id="PTHR37206:SF1">
    <property type="entry name" value="TRANSMEMBRANE PROTEIN"/>
    <property type="match status" value="1"/>
</dbReference>
<protein>
    <submittedName>
        <fullName evidence="3">Uncharacterized protein</fullName>
    </submittedName>
</protein>
<dbReference type="PANTHER" id="PTHR37206">
    <property type="entry name" value="TRANSMEMBRANE PROTEIN"/>
    <property type="match status" value="1"/>
</dbReference>
<feature type="region of interest" description="Disordered" evidence="1">
    <location>
        <begin position="1"/>
        <end position="22"/>
    </location>
</feature>
<proteinExistence type="predicted"/>
<dbReference type="Proteomes" id="UP000834106">
    <property type="component" value="Chromosome 1"/>
</dbReference>
<name>A0AAD1YP36_9LAMI</name>
<evidence type="ECO:0000313" key="3">
    <source>
        <dbReference type="EMBL" id="CAI9753844.1"/>
    </source>
</evidence>
<feature type="compositionally biased region" description="Polar residues" evidence="1">
    <location>
        <begin position="1"/>
        <end position="11"/>
    </location>
</feature>
<sequence>MVVVDSDSTIANEEEEVAEPEPLSRPLPLVALSISLIEREKIQRRNSTSAVLPPPNTPWSMVAIRDYEDDNNNSTIIFPPINHENLQISREIPQVHGELSITSSPHNDENSESDSYSDSDSDSNSNSSASFSPSDSSSVSASPSILSPKARSAADIAQWFDSMVEILRSKVNNIMSLIWGNLASTFKSSLTFRYATVAAMLLLFLYFRRRRRFRAQEDSTNQLIRIAREKDEKINKLLDQVAEMNRALLSFHRVPSS</sequence>
<dbReference type="EMBL" id="OU503036">
    <property type="protein sequence ID" value="CAI9753844.1"/>
    <property type="molecule type" value="Genomic_DNA"/>
</dbReference>
<keyword evidence="4" id="KW-1185">Reference proteome</keyword>
<organism evidence="3 4">
    <name type="scientific">Fraxinus pennsylvanica</name>
    <dbReference type="NCBI Taxonomy" id="56036"/>
    <lineage>
        <taxon>Eukaryota</taxon>
        <taxon>Viridiplantae</taxon>
        <taxon>Streptophyta</taxon>
        <taxon>Embryophyta</taxon>
        <taxon>Tracheophyta</taxon>
        <taxon>Spermatophyta</taxon>
        <taxon>Magnoliopsida</taxon>
        <taxon>eudicotyledons</taxon>
        <taxon>Gunneridae</taxon>
        <taxon>Pentapetalae</taxon>
        <taxon>asterids</taxon>
        <taxon>lamiids</taxon>
        <taxon>Lamiales</taxon>
        <taxon>Oleaceae</taxon>
        <taxon>Oleeae</taxon>
        <taxon>Fraxinus</taxon>
    </lineage>
</organism>
<feature type="region of interest" description="Disordered" evidence="1">
    <location>
        <begin position="100"/>
        <end position="144"/>
    </location>
</feature>
<evidence type="ECO:0000256" key="2">
    <source>
        <dbReference type="SAM" id="Phobius"/>
    </source>
</evidence>
<feature type="compositionally biased region" description="Acidic residues" evidence="1">
    <location>
        <begin position="110"/>
        <end position="121"/>
    </location>
</feature>
<evidence type="ECO:0000313" key="4">
    <source>
        <dbReference type="Proteomes" id="UP000834106"/>
    </source>
</evidence>
<keyword evidence="2" id="KW-1133">Transmembrane helix</keyword>
<feature type="transmembrane region" description="Helical" evidence="2">
    <location>
        <begin position="190"/>
        <end position="207"/>
    </location>
</feature>
<reference evidence="3" key="1">
    <citation type="submission" date="2023-05" db="EMBL/GenBank/DDBJ databases">
        <authorList>
            <person name="Huff M."/>
        </authorList>
    </citation>
    <scope>NUCLEOTIDE SEQUENCE</scope>
</reference>
<gene>
    <name evidence="3" type="ORF">FPE_LOCUS1275</name>
</gene>
<evidence type="ECO:0000256" key="1">
    <source>
        <dbReference type="SAM" id="MobiDB-lite"/>
    </source>
</evidence>
<feature type="compositionally biased region" description="Low complexity" evidence="1">
    <location>
        <begin position="122"/>
        <end position="144"/>
    </location>
</feature>
<keyword evidence="2" id="KW-0812">Transmembrane</keyword>
<keyword evidence="2" id="KW-0472">Membrane</keyword>